<gene>
    <name evidence="3" type="ORF">TrLO_g1579</name>
</gene>
<feature type="domain" description="Protein kinase" evidence="2">
    <location>
        <begin position="4"/>
        <end position="277"/>
    </location>
</feature>
<organism evidence="3 4">
    <name type="scientific">Triparma laevis f. longispina</name>
    <dbReference type="NCBI Taxonomy" id="1714387"/>
    <lineage>
        <taxon>Eukaryota</taxon>
        <taxon>Sar</taxon>
        <taxon>Stramenopiles</taxon>
        <taxon>Ochrophyta</taxon>
        <taxon>Bolidophyceae</taxon>
        <taxon>Parmales</taxon>
        <taxon>Triparmaceae</taxon>
        <taxon>Triparma</taxon>
    </lineage>
</organism>
<feature type="region of interest" description="Disordered" evidence="1">
    <location>
        <begin position="364"/>
        <end position="428"/>
    </location>
</feature>
<feature type="compositionally biased region" description="Polar residues" evidence="1">
    <location>
        <begin position="376"/>
        <end position="419"/>
    </location>
</feature>
<comment type="caution">
    <text evidence="3">The sequence shown here is derived from an EMBL/GenBank/DDBJ whole genome shotgun (WGS) entry which is preliminary data.</text>
</comment>
<dbReference type="InterPro" id="IPR016024">
    <property type="entry name" value="ARM-type_fold"/>
</dbReference>
<feature type="region of interest" description="Disordered" evidence="1">
    <location>
        <begin position="1077"/>
        <end position="1111"/>
    </location>
</feature>
<dbReference type="GO" id="GO:0005524">
    <property type="term" value="F:ATP binding"/>
    <property type="evidence" value="ECO:0007669"/>
    <property type="project" value="InterPro"/>
</dbReference>
<evidence type="ECO:0000259" key="2">
    <source>
        <dbReference type="PROSITE" id="PS50011"/>
    </source>
</evidence>
<dbReference type="SUPFAM" id="SSF56112">
    <property type="entry name" value="Protein kinase-like (PK-like)"/>
    <property type="match status" value="1"/>
</dbReference>
<dbReference type="InterPro" id="IPR000719">
    <property type="entry name" value="Prot_kinase_dom"/>
</dbReference>
<dbReference type="Pfam" id="PF00069">
    <property type="entry name" value="Pkinase"/>
    <property type="match status" value="1"/>
</dbReference>
<keyword evidence="4" id="KW-1185">Reference proteome</keyword>
<dbReference type="Proteomes" id="UP001165122">
    <property type="component" value="Unassembled WGS sequence"/>
</dbReference>
<dbReference type="GO" id="GO:0004672">
    <property type="term" value="F:protein kinase activity"/>
    <property type="evidence" value="ECO:0007669"/>
    <property type="project" value="InterPro"/>
</dbReference>
<dbReference type="InterPro" id="IPR044591">
    <property type="entry name" value="RUK"/>
</dbReference>
<evidence type="ECO:0000313" key="4">
    <source>
        <dbReference type="Proteomes" id="UP001165122"/>
    </source>
</evidence>
<dbReference type="GO" id="GO:0008017">
    <property type="term" value="F:microtubule binding"/>
    <property type="evidence" value="ECO:0007669"/>
    <property type="project" value="InterPro"/>
</dbReference>
<evidence type="ECO:0000256" key="1">
    <source>
        <dbReference type="SAM" id="MobiDB-lite"/>
    </source>
</evidence>
<reference evidence="4" key="1">
    <citation type="journal article" date="2023" name="Commun. Biol.">
        <title>Genome analysis of Parmales, the sister group of diatoms, reveals the evolutionary specialization of diatoms from phago-mixotrophs to photoautotrophs.</title>
        <authorList>
            <person name="Ban H."/>
            <person name="Sato S."/>
            <person name="Yoshikawa S."/>
            <person name="Yamada K."/>
            <person name="Nakamura Y."/>
            <person name="Ichinomiya M."/>
            <person name="Sato N."/>
            <person name="Blanc-Mathieu R."/>
            <person name="Endo H."/>
            <person name="Kuwata A."/>
            <person name="Ogata H."/>
        </authorList>
    </citation>
    <scope>NUCLEOTIDE SEQUENCE [LARGE SCALE GENOMIC DNA]</scope>
    <source>
        <strain evidence="4">NIES 3700</strain>
    </source>
</reference>
<accession>A0A9W6ZRD9</accession>
<dbReference type="OrthoDB" id="24822at2759"/>
<proteinExistence type="predicted"/>
<dbReference type="PANTHER" id="PTHR46562">
    <property type="entry name" value="SERINE/THREONINE-KINASE ULK4-LIKE PROTEIN-RELATED"/>
    <property type="match status" value="1"/>
</dbReference>
<dbReference type="PROSITE" id="PS50011">
    <property type="entry name" value="PROTEIN_KINASE_DOM"/>
    <property type="match status" value="1"/>
</dbReference>
<dbReference type="EMBL" id="BRXW01000488">
    <property type="protein sequence ID" value="GMH59354.1"/>
    <property type="molecule type" value="Genomic_DNA"/>
</dbReference>
<dbReference type="SUPFAM" id="SSF48371">
    <property type="entry name" value="ARM repeat"/>
    <property type="match status" value="1"/>
</dbReference>
<dbReference type="PANTHER" id="PTHR46562:SF1">
    <property type="entry name" value="SERINE_THREONINE-PROTEIN KINASE ULK4"/>
    <property type="match status" value="1"/>
</dbReference>
<evidence type="ECO:0000313" key="3">
    <source>
        <dbReference type="EMBL" id="GMH59354.1"/>
    </source>
</evidence>
<sequence length="1286" mass="142591">MDKFHIYSPLGHPNSSTYKARARHTISYCAITRLPKETIEGTSHAVSLMHRFDHPNILSFIDWYETRNNLWLILEYCPAGSLRKIMDADLRFPETSIKLFGIDLVNGLSYLWRSGVIYNNLTPKTILLDEFGILKLSKFTAATKPPSKPVKIERLNEYCAPELWINEPEEDSESNNPSGSGIPSYSSDVWSLGCLLYELYYGSPPFTGSDSKSLKHSILNTQPSFKTSSETGLNDTLNKTASTTPPSLVFYDLLLKCLKKNPTERLNPRELGGHGFWLEECGWPEGVEVRRQKGWDDMFEGEEVEGYYVGKRVKRNERDSTLTDLEEDASNSTAEQLTALKELDVSELNVEDVTSTSINQIGGQQLETVESDRLSDTSLTEEINSTAGPSETMDTSAANSSPCNSLRNSPQQTQSSLRPNSPPPFKKLNPIDLIYTTYDTKVKPIYQIVEEKEKEKDGGTLKFRKIGGEELRELKDEELEDYAKEIYTHLKDPQTLTYLIHASSEIKVANLIVNSSFFNSIIKLCEKSVKARNVLGKSLQKCSYIFGECGKASVSIVEAEIERIKNAKKCREYRTALLGILGELVFYNVTGKEWEISTKTLNILKTYVGEYSVANKTLENVVNVCKDSQIIRSLCTLDVLGKLFEEEEEEVDFSATEAVVAGMIFGGGAGVIKECGLSSKSDWECLEEVWDVVKERAGNEICKGLEENQEVKRNTSTLNFLNILLLNPSSISEYINKNSKIKSCIKRLVERGATGAVRGKAMICCGLVGDVVGLERRVIPYLTKCLEKSKEDTYFFNCAKAMVTHIVSLLQILTRRSLISKQWPRDIRSIIGWKVCRRQGCLGTGVFKDMGKALGGVENVEEVLACVEVFVGEGGLEEENGGEDFLTYIIEPMLRLLENANHDTKLTALSLLRLSLPKLFCVLEGEKRLALENMSKNVFNTMPDLIADGGLVGNYAVTLLAELSGKCVDVWGEGGGRVWGGCSDEVDLNVGRALVSEAGIEGDKAIANCIRTLISNGHTDSNRLPLPSILAVLFELDFPTRACDALSLSLGRDDWQSALGWVNCLKCLVASVSGVMPRSDSNAEQENRRGGRGAIESPPPNSHQSDVSGDDAWGSDILSPSQLHHLKTPTKTSPAESAVSKCKKCLRDLAVWSSLFIAVINHFPKESIKDSASYVLSAVATLSTETCYSNMFGIQRDGMEASLHLTSLLKTESKSHKNPSRSSVRLLRVLLLGEDLTLKILMRSTSMLKAVEDISGQNERMKGENGREAVKLCTGLMRRVRVFREG</sequence>
<dbReference type="InterPro" id="IPR011009">
    <property type="entry name" value="Kinase-like_dom_sf"/>
</dbReference>
<protein>
    <recommendedName>
        <fullName evidence="2">Protein kinase domain-containing protein</fullName>
    </recommendedName>
</protein>
<name>A0A9W6ZRD9_9STRA</name>
<dbReference type="Gene3D" id="1.10.510.10">
    <property type="entry name" value="Transferase(Phosphotransferase) domain 1"/>
    <property type="match status" value="1"/>
</dbReference>